<evidence type="ECO:0000313" key="3">
    <source>
        <dbReference type="EMBL" id="MCF4097684.1"/>
    </source>
</evidence>
<dbReference type="InterPro" id="IPR007863">
    <property type="entry name" value="Peptidase_M16_C"/>
</dbReference>
<sequence length="460" mass="51212">MKYLRQLPFILIFTFLSGCIAVNADLPEIKSVTTDKGHDVYYIPLETETVTIHAAFKNDYIFTEGANPVVPHIGLQLIQQAGAGDIEPATLLSEFEDLGADAQLHARPDAIHGKLVADVADIEAAAKLANQVLTDSTLDERWFRRVAGNLVEKAGLDRNHSGVLGWSAMRKLSFDPMVARFWSASFADTQAVELDQVKDWYQQSFNAGDAIIVLSGPKDMASGLRAVDILLDQLDQKQPRAVTVEQEPFVPVAKTILIENSAANDALVLLFDHVKGEARRREFETYFTAYELGATSESRLHRKLRDELRAAYEVFTQFADFDRQVRLLAMGGQVSPDQAVAALRLASETYDNYREQGMDQSGFDQVKKVYVDHFEDILNEDSLPPNLVLEALLEGHEVEFVNSLLPTVRGMNLMTHNEFSAAHLSPSDQLLRIIVAPDIDAIELDVDCRVKQPEQLAECV</sequence>
<dbReference type="Gene3D" id="3.30.830.10">
    <property type="entry name" value="Metalloenzyme, LuxS/M16 peptidase-like"/>
    <property type="match status" value="2"/>
</dbReference>
<gene>
    <name evidence="3" type="ORF">L1I42_04205</name>
</gene>
<dbReference type="PROSITE" id="PS51257">
    <property type="entry name" value="PROKAR_LIPOPROTEIN"/>
    <property type="match status" value="1"/>
</dbReference>
<comment type="caution">
    <text evidence="3">The sequence shown here is derived from an EMBL/GenBank/DDBJ whole genome shotgun (WGS) entry which is preliminary data.</text>
</comment>
<dbReference type="RefSeq" id="WP_236113235.1">
    <property type="nucleotide sequence ID" value="NZ_JAKGTI010000001.1"/>
</dbReference>
<name>A0ABS9E491_9HYPH</name>
<accession>A0ABS9E491</accession>
<dbReference type="Proteomes" id="UP001201217">
    <property type="component" value="Unassembled WGS sequence"/>
</dbReference>
<dbReference type="Pfam" id="PF05193">
    <property type="entry name" value="Peptidase_M16_C"/>
    <property type="match status" value="1"/>
</dbReference>
<organism evidence="3 4">
    <name type="scientific">Maritalea mediterranea</name>
    <dbReference type="NCBI Taxonomy" id="2909667"/>
    <lineage>
        <taxon>Bacteria</taxon>
        <taxon>Pseudomonadati</taxon>
        <taxon>Pseudomonadota</taxon>
        <taxon>Alphaproteobacteria</taxon>
        <taxon>Hyphomicrobiales</taxon>
        <taxon>Devosiaceae</taxon>
        <taxon>Maritalea</taxon>
    </lineage>
</organism>
<dbReference type="InterPro" id="IPR011249">
    <property type="entry name" value="Metalloenz_LuxS/M16"/>
</dbReference>
<feature type="chain" id="PRO_5045680328" evidence="1">
    <location>
        <begin position="25"/>
        <end position="460"/>
    </location>
</feature>
<feature type="domain" description="Peptidase M16 C-terminal" evidence="2">
    <location>
        <begin position="192"/>
        <end position="368"/>
    </location>
</feature>
<keyword evidence="1" id="KW-0732">Signal</keyword>
<dbReference type="EMBL" id="JAKGTI010000001">
    <property type="protein sequence ID" value="MCF4097684.1"/>
    <property type="molecule type" value="Genomic_DNA"/>
</dbReference>
<feature type="signal peptide" evidence="1">
    <location>
        <begin position="1"/>
        <end position="24"/>
    </location>
</feature>
<dbReference type="SUPFAM" id="SSF63411">
    <property type="entry name" value="LuxS/MPP-like metallohydrolase"/>
    <property type="match status" value="2"/>
</dbReference>
<reference evidence="3 4" key="1">
    <citation type="submission" date="2022-01" db="EMBL/GenBank/DDBJ databases">
        <title>Maritalea mediterranea sp. nov., isolated from marine plastic residues from the Malva-rosa beach (Valencia, Spain).</title>
        <authorList>
            <person name="Vidal-Verdu A."/>
            <person name="Molina-Menor E."/>
            <person name="Pascual J."/>
            <person name="Pereto J."/>
            <person name="Porcar M."/>
        </authorList>
    </citation>
    <scope>NUCLEOTIDE SEQUENCE [LARGE SCALE GENOMIC DNA]</scope>
    <source>
        <strain evidence="3 4">P4.10X</strain>
    </source>
</reference>
<evidence type="ECO:0000256" key="1">
    <source>
        <dbReference type="SAM" id="SignalP"/>
    </source>
</evidence>
<evidence type="ECO:0000259" key="2">
    <source>
        <dbReference type="Pfam" id="PF05193"/>
    </source>
</evidence>
<keyword evidence="4" id="KW-1185">Reference proteome</keyword>
<protein>
    <submittedName>
        <fullName evidence="3">Insulinase family protein</fullName>
    </submittedName>
</protein>
<proteinExistence type="predicted"/>
<evidence type="ECO:0000313" key="4">
    <source>
        <dbReference type="Proteomes" id="UP001201217"/>
    </source>
</evidence>